<evidence type="ECO:0008006" key="3">
    <source>
        <dbReference type="Google" id="ProtNLM"/>
    </source>
</evidence>
<name>A0ABS8UEB0_9GAMM</name>
<reference evidence="1" key="2">
    <citation type="journal article" date="2022" name="Syst. Appl. Microbiol.">
        <title>Physiological and genomic characterisation of Luteimonas fraxinea sp. nov., a bacterial species associated with trees tolerant to ash dieback.</title>
        <authorList>
            <person name="Ulrich K."/>
            <person name="Becker R."/>
            <person name="Behrendt U."/>
            <person name="Kube M."/>
            <person name="Schneck V."/>
            <person name="Ulrich A."/>
        </authorList>
    </citation>
    <scope>NUCLEOTIDE SEQUENCE</scope>
    <source>
        <strain evidence="1">A1P009</strain>
    </source>
</reference>
<dbReference type="Proteomes" id="UP001430360">
    <property type="component" value="Unassembled WGS sequence"/>
</dbReference>
<accession>A0ABS8UEB0</accession>
<evidence type="ECO:0000313" key="1">
    <source>
        <dbReference type="EMBL" id="MCD9097081.1"/>
    </source>
</evidence>
<keyword evidence="2" id="KW-1185">Reference proteome</keyword>
<dbReference type="RefSeq" id="WP_232136026.1">
    <property type="nucleotide sequence ID" value="NZ_JAJQKU010000002.1"/>
</dbReference>
<dbReference type="EMBL" id="JAJQKU010000002">
    <property type="protein sequence ID" value="MCD9097081.1"/>
    <property type="molecule type" value="Genomic_DNA"/>
</dbReference>
<organism evidence="1 2">
    <name type="scientific">Luteimonas fraxinea</name>
    <dbReference type="NCBI Taxonomy" id="2901869"/>
    <lineage>
        <taxon>Bacteria</taxon>
        <taxon>Pseudomonadati</taxon>
        <taxon>Pseudomonadota</taxon>
        <taxon>Gammaproteobacteria</taxon>
        <taxon>Lysobacterales</taxon>
        <taxon>Lysobacteraceae</taxon>
        <taxon>Luteimonas</taxon>
    </lineage>
</organism>
<comment type="caution">
    <text evidence="1">The sequence shown here is derived from an EMBL/GenBank/DDBJ whole genome shotgun (WGS) entry which is preliminary data.</text>
</comment>
<protein>
    <recommendedName>
        <fullName evidence="3">Helix-turn-helix domain-containing protein</fullName>
    </recommendedName>
</protein>
<gene>
    <name evidence="1" type="ORF">LTT95_09030</name>
</gene>
<evidence type="ECO:0000313" key="2">
    <source>
        <dbReference type="Proteomes" id="UP001430360"/>
    </source>
</evidence>
<reference evidence="1" key="1">
    <citation type="submission" date="2021-12" db="EMBL/GenBank/DDBJ databases">
        <authorList>
            <person name="Ulrich A."/>
        </authorList>
    </citation>
    <scope>NUCLEOTIDE SEQUENCE</scope>
    <source>
        <strain evidence="1">A1P009</strain>
    </source>
</reference>
<proteinExistence type="predicted"/>
<sequence>MHASLGTTGLHHVPGFVAIEPLSNVAALPKADTASSHRKGLCAGLPTMVVYARFVAWAIERVHFPMPEDVTARFEVSRATAHRWLNLLAEAYGVERPRRAANGDFIQQDRDDD</sequence>